<proteinExistence type="predicted"/>
<sequence>MSTRPDNAETAPIVAGRACGSCTLCCKVMEIGELGKAAGQWCPHVLTGKGCSIYAGRPNSCSAFGCGWLHWKEAGDHWLPAKAKMVIVAQDRTRLVVHVDRATPNVWKAAPFYPDLKRWARNPARYGFRQVLVAVGRRMTAILPDSDMDLGEVPHDAVIISGPVGGGRHTALVVGPDDPQLEKVRVGGSYTFTERR</sequence>
<gene>
    <name evidence="1" type="ORF">WG900_12365</name>
</gene>
<comment type="caution">
    <text evidence="1">The sequence shown here is derived from an EMBL/GenBank/DDBJ whole genome shotgun (WGS) entry which is preliminary data.</text>
</comment>
<reference evidence="1 2" key="1">
    <citation type="submission" date="2024-03" db="EMBL/GenBank/DDBJ databases">
        <authorList>
            <person name="Jo J.-H."/>
        </authorList>
    </citation>
    <scope>NUCLEOTIDE SEQUENCE [LARGE SCALE GENOMIC DNA]</scope>
    <source>
        <strain evidence="1 2">AS3R-12</strain>
    </source>
</reference>
<keyword evidence="2" id="KW-1185">Reference proteome</keyword>
<dbReference type="InterPro" id="IPR052572">
    <property type="entry name" value="UPF0153_domain"/>
</dbReference>
<organism evidence="1 2">
    <name type="scientific">Novosphingobium aquae</name>
    <dbReference type="NCBI Taxonomy" id="3133435"/>
    <lineage>
        <taxon>Bacteria</taxon>
        <taxon>Pseudomonadati</taxon>
        <taxon>Pseudomonadota</taxon>
        <taxon>Alphaproteobacteria</taxon>
        <taxon>Sphingomonadales</taxon>
        <taxon>Sphingomonadaceae</taxon>
        <taxon>Novosphingobium</taxon>
    </lineage>
</organism>
<evidence type="ECO:0000313" key="2">
    <source>
        <dbReference type="Proteomes" id="UP001379235"/>
    </source>
</evidence>
<dbReference type="PANTHER" id="PTHR36931:SF1">
    <property type="entry name" value="UPF0153 PROTEIN YEIW"/>
    <property type="match status" value="1"/>
</dbReference>
<evidence type="ECO:0008006" key="3">
    <source>
        <dbReference type="Google" id="ProtNLM"/>
    </source>
</evidence>
<evidence type="ECO:0000313" key="1">
    <source>
        <dbReference type="EMBL" id="MEJ6010708.1"/>
    </source>
</evidence>
<dbReference type="RefSeq" id="WP_339967489.1">
    <property type="nucleotide sequence ID" value="NZ_JBBHJY010000006.1"/>
</dbReference>
<dbReference type="PANTHER" id="PTHR36931">
    <property type="entry name" value="UPF0153 PROTEIN YEIW"/>
    <property type="match status" value="1"/>
</dbReference>
<name>A0ABU8S9S9_9SPHN</name>
<protein>
    <recommendedName>
        <fullName evidence="3">Zinc/iron-chelating domain-containing protein</fullName>
    </recommendedName>
</protein>
<dbReference type="EMBL" id="JBBHJY010000006">
    <property type="protein sequence ID" value="MEJ6010708.1"/>
    <property type="molecule type" value="Genomic_DNA"/>
</dbReference>
<accession>A0ABU8S9S9</accession>
<dbReference type="Proteomes" id="UP001379235">
    <property type="component" value="Unassembled WGS sequence"/>
</dbReference>